<feature type="transmembrane region" description="Helical" evidence="10">
    <location>
        <begin position="119"/>
        <end position="137"/>
    </location>
</feature>
<feature type="region of interest" description="Disordered" evidence="9">
    <location>
        <begin position="1"/>
        <end position="37"/>
    </location>
</feature>
<feature type="compositionally biased region" description="Basic and acidic residues" evidence="9">
    <location>
        <begin position="633"/>
        <end position="647"/>
    </location>
</feature>
<evidence type="ECO:0000256" key="10">
    <source>
        <dbReference type="SAM" id="Phobius"/>
    </source>
</evidence>
<evidence type="ECO:0000256" key="7">
    <source>
        <dbReference type="ARBA" id="ARBA00049119"/>
    </source>
</evidence>
<evidence type="ECO:0000256" key="4">
    <source>
        <dbReference type="ARBA" id="ARBA00022692"/>
    </source>
</evidence>
<evidence type="ECO:0000256" key="1">
    <source>
        <dbReference type="ARBA" id="ARBA00004141"/>
    </source>
</evidence>
<feature type="compositionally biased region" description="Basic and acidic residues" evidence="9">
    <location>
        <begin position="1"/>
        <end position="17"/>
    </location>
</feature>
<keyword evidence="13" id="KW-1185">Reference proteome</keyword>
<organism evidence="12 13">
    <name type="scientific">Mycena sanguinolenta</name>
    <dbReference type="NCBI Taxonomy" id="230812"/>
    <lineage>
        <taxon>Eukaryota</taxon>
        <taxon>Fungi</taxon>
        <taxon>Dikarya</taxon>
        <taxon>Basidiomycota</taxon>
        <taxon>Agaricomycotina</taxon>
        <taxon>Agaricomycetes</taxon>
        <taxon>Agaricomycetidae</taxon>
        <taxon>Agaricales</taxon>
        <taxon>Marasmiineae</taxon>
        <taxon>Mycenaceae</taxon>
        <taxon>Mycena</taxon>
    </lineage>
</organism>
<feature type="transmembrane region" description="Helical" evidence="10">
    <location>
        <begin position="449"/>
        <end position="469"/>
    </location>
</feature>
<dbReference type="InterPro" id="IPR003663">
    <property type="entry name" value="Sugar/inositol_transpt"/>
</dbReference>
<feature type="transmembrane region" description="Helical" evidence="10">
    <location>
        <begin position="382"/>
        <end position="405"/>
    </location>
</feature>
<feature type="region of interest" description="Disordered" evidence="9">
    <location>
        <begin position="619"/>
        <end position="647"/>
    </location>
</feature>
<dbReference type="Proteomes" id="UP000623467">
    <property type="component" value="Unassembled WGS sequence"/>
</dbReference>
<dbReference type="GO" id="GO:0022857">
    <property type="term" value="F:transmembrane transporter activity"/>
    <property type="evidence" value="ECO:0007669"/>
    <property type="project" value="InterPro"/>
</dbReference>
<proteinExistence type="inferred from homology"/>
<dbReference type="PANTHER" id="PTHR48020:SF25">
    <property type="entry name" value="SUGAR TRANSPORTER, PUTATIVE (AFU_ORTHOLOGUE AFUA_7G05830)-RELATED"/>
    <property type="match status" value="1"/>
</dbReference>
<dbReference type="FunFam" id="1.20.1250.20:FF:000100">
    <property type="entry name" value="MFS sugar transporter, putative"/>
    <property type="match status" value="1"/>
</dbReference>
<comment type="subcellular location">
    <subcellularLocation>
        <location evidence="1">Membrane</location>
        <topology evidence="1">Multi-pass membrane protein</topology>
    </subcellularLocation>
</comment>
<feature type="transmembrane region" description="Helical" evidence="10">
    <location>
        <begin position="296"/>
        <end position="315"/>
    </location>
</feature>
<dbReference type="OrthoDB" id="5290825at2759"/>
<dbReference type="Pfam" id="PF00083">
    <property type="entry name" value="Sugar_tr"/>
    <property type="match status" value="1"/>
</dbReference>
<reference evidence="12" key="1">
    <citation type="submission" date="2020-05" db="EMBL/GenBank/DDBJ databases">
        <title>Mycena genomes resolve the evolution of fungal bioluminescence.</title>
        <authorList>
            <person name="Tsai I.J."/>
        </authorList>
    </citation>
    <scope>NUCLEOTIDE SEQUENCE</scope>
    <source>
        <strain evidence="12">160909Yilan</strain>
    </source>
</reference>
<evidence type="ECO:0000313" key="13">
    <source>
        <dbReference type="Proteomes" id="UP000623467"/>
    </source>
</evidence>
<keyword evidence="5 10" id="KW-1133">Transmembrane helix</keyword>
<dbReference type="InterPro" id="IPR005828">
    <property type="entry name" value="MFS_sugar_transport-like"/>
</dbReference>
<dbReference type="EMBL" id="JACAZH010000014">
    <property type="protein sequence ID" value="KAF7350573.1"/>
    <property type="molecule type" value="Genomic_DNA"/>
</dbReference>
<dbReference type="InterPro" id="IPR020846">
    <property type="entry name" value="MFS_dom"/>
</dbReference>
<feature type="transmembrane region" description="Helical" evidence="10">
    <location>
        <begin position="197"/>
        <end position="219"/>
    </location>
</feature>
<name>A0A8H6XZP1_9AGAR</name>
<evidence type="ECO:0000256" key="6">
    <source>
        <dbReference type="ARBA" id="ARBA00023136"/>
    </source>
</evidence>
<gene>
    <name evidence="12" type="ORF">MSAN_01617100</name>
</gene>
<dbReference type="InterPro" id="IPR050814">
    <property type="entry name" value="Myo-inositol_Transporter"/>
</dbReference>
<comment type="caution">
    <text evidence="12">The sequence shown here is derived from an EMBL/GenBank/DDBJ whole genome shotgun (WGS) entry which is preliminary data.</text>
</comment>
<sequence length="647" mass="73200">MSKSGHAEFSEKPEISHHEHHTPTTGTSRRSSHVEPSLKELTAANAKLANPLRGIPREQLLRDVDRFAEEKGLTHLSAELRKGALVAQDPQAFETIDILDEEDKYYLRRETTHRYHQRGTLYYMVIMSSLAAAVQGMDEAVINGAQIIYPTQFGIGSKSSHDTWIVGLVNSAPYMCCAFVGCWLTEPLNKMFGRKKTIFITCLISFITCLWSSFTNTWWHLFIARFFLGFGIGPKSATVPVYSAECSPAIIRGSLVMMWQMWTGKFSFGIMLGDLIDVAFFFVPDKHNIKGLNWRLMLGSAGIPAFIVCCLVLFAPESPRWLIGRGRYQDAYNELTRLRFRPVQAARDLYYMHVLLEAENEIASKRGNRLWEMWSVARNRNAAIASFIVMFGQQFCGVNVIAYYSSTVFFESGFSRVASLLSSFGFGLINFLFALPAVFTIDTFGRRNLLLFTFPFMGICLLITGFSFWSPSTTGQLAGVSLGIYLFGMFYSPGEGPVPFTYSAEAFPLYIRNLGMSFATATTWFFNFVLSITFPSLLAAFKPQGAFGFYAAWCCILWVLILLFVRETKGRTLEELDQVFSLPMREHAAYGLRQVPYGIRKFLLRQNVQAEKLYEADNDTYDGDSDSQRGNLVRREKEENKTAEGRV</sequence>
<accession>A0A8H6XZP1</accession>
<evidence type="ECO:0000256" key="8">
    <source>
        <dbReference type="RuleBase" id="RU003346"/>
    </source>
</evidence>
<feature type="domain" description="Major facilitator superfamily (MFS) profile" evidence="11">
    <location>
        <begin position="124"/>
        <end position="569"/>
    </location>
</feature>
<feature type="transmembrane region" description="Helical" evidence="10">
    <location>
        <begin position="164"/>
        <end position="185"/>
    </location>
</feature>
<keyword evidence="3 8" id="KW-0813">Transport</keyword>
<feature type="transmembrane region" description="Helical" evidence="10">
    <location>
        <begin position="514"/>
        <end position="541"/>
    </location>
</feature>
<evidence type="ECO:0000259" key="11">
    <source>
        <dbReference type="PROSITE" id="PS50850"/>
    </source>
</evidence>
<dbReference type="InterPro" id="IPR036259">
    <property type="entry name" value="MFS_trans_sf"/>
</dbReference>
<keyword evidence="4 10" id="KW-0812">Transmembrane</keyword>
<feature type="transmembrane region" description="Helical" evidence="10">
    <location>
        <begin position="266"/>
        <end position="284"/>
    </location>
</feature>
<dbReference type="AlphaFoldDB" id="A0A8H6XZP1"/>
<keyword evidence="6 10" id="KW-0472">Membrane</keyword>
<evidence type="ECO:0000256" key="2">
    <source>
        <dbReference type="ARBA" id="ARBA00010992"/>
    </source>
</evidence>
<dbReference type="PROSITE" id="PS50850">
    <property type="entry name" value="MFS"/>
    <property type="match status" value="1"/>
</dbReference>
<dbReference type="Gene3D" id="1.20.1250.20">
    <property type="entry name" value="MFS general substrate transporter like domains"/>
    <property type="match status" value="1"/>
</dbReference>
<feature type="transmembrane region" description="Helical" evidence="10">
    <location>
        <begin position="547"/>
        <end position="565"/>
    </location>
</feature>
<feature type="transmembrane region" description="Helical" evidence="10">
    <location>
        <begin position="417"/>
        <end position="437"/>
    </location>
</feature>
<dbReference type="PRINTS" id="PR00171">
    <property type="entry name" value="SUGRTRNSPORT"/>
</dbReference>
<dbReference type="GO" id="GO:0015798">
    <property type="term" value="P:myo-inositol transport"/>
    <property type="evidence" value="ECO:0007669"/>
    <property type="project" value="UniProtKB-ARBA"/>
</dbReference>
<evidence type="ECO:0000313" key="12">
    <source>
        <dbReference type="EMBL" id="KAF7350573.1"/>
    </source>
</evidence>
<evidence type="ECO:0000256" key="5">
    <source>
        <dbReference type="ARBA" id="ARBA00022989"/>
    </source>
</evidence>
<dbReference type="PANTHER" id="PTHR48020">
    <property type="entry name" value="PROTON MYO-INOSITOL COTRANSPORTER"/>
    <property type="match status" value="1"/>
</dbReference>
<dbReference type="NCBIfam" id="TIGR00879">
    <property type="entry name" value="SP"/>
    <property type="match status" value="1"/>
</dbReference>
<evidence type="ECO:0000256" key="3">
    <source>
        <dbReference type="ARBA" id="ARBA00022448"/>
    </source>
</evidence>
<dbReference type="GO" id="GO:0015791">
    <property type="term" value="P:polyol transmembrane transport"/>
    <property type="evidence" value="ECO:0007669"/>
    <property type="project" value="UniProtKB-ARBA"/>
</dbReference>
<feature type="transmembrane region" description="Helical" evidence="10">
    <location>
        <begin position="475"/>
        <end position="493"/>
    </location>
</feature>
<protein>
    <submittedName>
        <fullName evidence="12">MFS domain-containing protein</fullName>
    </submittedName>
</protein>
<comment type="similarity">
    <text evidence="2 8">Belongs to the major facilitator superfamily. Sugar transporter (TC 2.A.1.1) family.</text>
</comment>
<evidence type="ECO:0000256" key="9">
    <source>
        <dbReference type="SAM" id="MobiDB-lite"/>
    </source>
</evidence>
<comment type="catalytic activity">
    <reaction evidence="7">
        <text>myo-inositol(out) + H(+)(out) = myo-inositol(in) + H(+)(in)</text>
        <dbReference type="Rhea" id="RHEA:60364"/>
        <dbReference type="ChEBI" id="CHEBI:15378"/>
        <dbReference type="ChEBI" id="CHEBI:17268"/>
    </reaction>
</comment>
<dbReference type="SUPFAM" id="SSF103473">
    <property type="entry name" value="MFS general substrate transporter"/>
    <property type="match status" value="1"/>
</dbReference>
<dbReference type="GO" id="GO:0016020">
    <property type="term" value="C:membrane"/>
    <property type="evidence" value="ECO:0007669"/>
    <property type="project" value="UniProtKB-SubCell"/>
</dbReference>